<dbReference type="AlphaFoldDB" id="A0A222END9"/>
<dbReference type="EC" id="2.1.1.199" evidence="7"/>
<feature type="binding site" evidence="7">
    <location>
        <position position="79"/>
    </location>
    <ligand>
        <name>S-adenosyl-L-methionine</name>
        <dbReference type="ChEBI" id="CHEBI:59789"/>
    </ligand>
</feature>
<keyword evidence="4 7" id="KW-0489">Methyltransferase</keyword>
<feature type="binding site" evidence="7">
    <location>
        <begin position="33"/>
        <end position="35"/>
    </location>
    <ligand>
        <name>S-adenosyl-L-methionine</name>
        <dbReference type="ChEBI" id="CHEBI:59789"/>
    </ligand>
</feature>
<feature type="binding site" evidence="7">
    <location>
        <position position="100"/>
    </location>
    <ligand>
        <name>S-adenosyl-L-methionine</name>
        <dbReference type="ChEBI" id="CHEBI:59789"/>
    </ligand>
</feature>
<dbReference type="Pfam" id="PF01795">
    <property type="entry name" value="Methyltransf_5"/>
    <property type="match status" value="1"/>
</dbReference>
<dbReference type="OrthoDB" id="9806637at2"/>
<evidence type="ECO:0000256" key="2">
    <source>
        <dbReference type="ARBA" id="ARBA00022490"/>
    </source>
</evidence>
<reference evidence="8 9" key="1">
    <citation type="submission" date="2017-07" db="EMBL/GenBank/DDBJ databases">
        <title>Complete genome sequence of Spiroplasma corruscae EC-1 (DSM 19793).</title>
        <authorList>
            <person name="Tsai Y.-M."/>
            <person name="Lo W.-S."/>
            <person name="Kuo C.-H."/>
        </authorList>
    </citation>
    <scope>NUCLEOTIDE SEQUENCE [LARGE SCALE GENOMIC DNA]</scope>
    <source>
        <strain evidence="8 9">EC-1</strain>
    </source>
</reference>
<dbReference type="KEGG" id="scou:SCORR_v1c02350"/>
<evidence type="ECO:0000256" key="3">
    <source>
        <dbReference type="ARBA" id="ARBA00022552"/>
    </source>
</evidence>
<feature type="binding site" evidence="7">
    <location>
        <position position="107"/>
    </location>
    <ligand>
        <name>S-adenosyl-L-methionine</name>
        <dbReference type="ChEBI" id="CHEBI:59789"/>
    </ligand>
</feature>
<feature type="binding site" evidence="7">
    <location>
        <position position="52"/>
    </location>
    <ligand>
        <name>S-adenosyl-L-methionine</name>
        <dbReference type="ChEBI" id="CHEBI:59789"/>
    </ligand>
</feature>
<evidence type="ECO:0000256" key="6">
    <source>
        <dbReference type="ARBA" id="ARBA00022691"/>
    </source>
</evidence>
<dbReference type="PANTHER" id="PTHR11265:SF0">
    <property type="entry name" value="12S RRNA N4-METHYLCYTIDINE METHYLTRANSFERASE"/>
    <property type="match status" value="1"/>
</dbReference>
<dbReference type="RefSeq" id="WP_094048356.1">
    <property type="nucleotide sequence ID" value="NZ_CP022535.1"/>
</dbReference>
<dbReference type="GO" id="GO:0005737">
    <property type="term" value="C:cytoplasm"/>
    <property type="evidence" value="ECO:0007669"/>
    <property type="project" value="UniProtKB-SubCell"/>
</dbReference>
<evidence type="ECO:0000256" key="4">
    <source>
        <dbReference type="ARBA" id="ARBA00022603"/>
    </source>
</evidence>
<dbReference type="Gene3D" id="1.10.150.170">
    <property type="entry name" value="Putative methyltransferase TM0872, insert domain"/>
    <property type="match status" value="1"/>
</dbReference>
<comment type="subcellular location">
    <subcellularLocation>
        <location evidence="7">Cytoplasm</location>
    </subcellularLocation>
</comment>
<gene>
    <name evidence="8" type="primary">mraW</name>
    <name evidence="7" type="synonym">rsmH</name>
    <name evidence="8" type="ORF">SCORR_v1c02350</name>
</gene>
<evidence type="ECO:0000313" key="8">
    <source>
        <dbReference type="EMBL" id="ASP28009.1"/>
    </source>
</evidence>
<dbReference type="Gene3D" id="3.40.50.150">
    <property type="entry name" value="Vaccinia Virus protein VP39"/>
    <property type="match status" value="1"/>
</dbReference>
<evidence type="ECO:0000256" key="7">
    <source>
        <dbReference type="HAMAP-Rule" id="MF_01007"/>
    </source>
</evidence>
<comment type="function">
    <text evidence="7">Specifically methylates the N4 position of cytidine in position 1402 (C1402) of 16S rRNA.</text>
</comment>
<evidence type="ECO:0000256" key="5">
    <source>
        <dbReference type="ARBA" id="ARBA00022679"/>
    </source>
</evidence>
<keyword evidence="6 7" id="KW-0949">S-adenosyl-L-methionine</keyword>
<dbReference type="InterPro" id="IPR029063">
    <property type="entry name" value="SAM-dependent_MTases_sf"/>
</dbReference>
<dbReference type="HAMAP" id="MF_01007">
    <property type="entry name" value="16SrRNA_methyltr_H"/>
    <property type="match status" value="1"/>
</dbReference>
<dbReference type="NCBIfam" id="TIGR00006">
    <property type="entry name" value="16S rRNA (cytosine(1402)-N(4))-methyltransferase RsmH"/>
    <property type="match status" value="1"/>
</dbReference>
<evidence type="ECO:0000256" key="1">
    <source>
        <dbReference type="ARBA" id="ARBA00010396"/>
    </source>
</evidence>
<dbReference type="Proteomes" id="UP000203229">
    <property type="component" value="Chromosome"/>
</dbReference>
<accession>A0A222END9</accession>
<protein>
    <recommendedName>
        <fullName evidence="7">Ribosomal RNA small subunit methyltransferase H</fullName>
        <ecNumber evidence="7">2.1.1.199</ecNumber>
    </recommendedName>
    <alternativeName>
        <fullName evidence="7">16S rRNA m(4)C1402 methyltransferase</fullName>
    </alternativeName>
    <alternativeName>
        <fullName evidence="7">rRNA (cytosine-N(4)-)-methyltransferase RsmH</fullName>
    </alternativeName>
</protein>
<evidence type="ECO:0000313" key="9">
    <source>
        <dbReference type="Proteomes" id="UP000203229"/>
    </source>
</evidence>
<keyword evidence="5 7" id="KW-0808">Transferase</keyword>
<dbReference type="GO" id="GO:0071424">
    <property type="term" value="F:rRNA (cytosine-N4-)-methyltransferase activity"/>
    <property type="evidence" value="ECO:0007669"/>
    <property type="project" value="UniProtKB-UniRule"/>
</dbReference>
<dbReference type="InterPro" id="IPR002903">
    <property type="entry name" value="RsmH"/>
</dbReference>
<keyword evidence="3 7" id="KW-0698">rRNA processing</keyword>
<dbReference type="InterPro" id="IPR023397">
    <property type="entry name" value="SAM-dep_MeTrfase_MraW_recog"/>
</dbReference>
<keyword evidence="2 7" id="KW-0963">Cytoplasm</keyword>
<organism evidence="8 9">
    <name type="scientific">Spiroplasma corruscae</name>
    <dbReference type="NCBI Taxonomy" id="216934"/>
    <lineage>
        <taxon>Bacteria</taxon>
        <taxon>Bacillati</taxon>
        <taxon>Mycoplasmatota</taxon>
        <taxon>Mollicutes</taxon>
        <taxon>Entomoplasmatales</taxon>
        <taxon>Spiroplasmataceae</taxon>
        <taxon>Spiroplasma</taxon>
    </lineage>
</organism>
<dbReference type="PIRSF" id="PIRSF004486">
    <property type="entry name" value="MraW"/>
    <property type="match status" value="1"/>
</dbReference>
<comment type="catalytic activity">
    <reaction evidence="7">
        <text>cytidine(1402) in 16S rRNA + S-adenosyl-L-methionine = N(4)-methylcytidine(1402) in 16S rRNA + S-adenosyl-L-homocysteine + H(+)</text>
        <dbReference type="Rhea" id="RHEA:42928"/>
        <dbReference type="Rhea" id="RHEA-COMP:10286"/>
        <dbReference type="Rhea" id="RHEA-COMP:10287"/>
        <dbReference type="ChEBI" id="CHEBI:15378"/>
        <dbReference type="ChEBI" id="CHEBI:57856"/>
        <dbReference type="ChEBI" id="CHEBI:59789"/>
        <dbReference type="ChEBI" id="CHEBI:74506"/>
        <dbReference type="ChEBI" id="CHEBI:82748"/>
        <dbReference type="EC" id="2.1.1.199"/>
    </reaction>
</comment>
<sequence>MEKEHISVLLQESIDILDLKNNGLYVDCTLGRAGHSAKILEKLKEGHLFCIDQDDDAIKYSEKILEAISSNFTILKGNFINIKSLLYLNNVEKVDGIIYDLGVSSPHFDNPERGFSYRLDALLDMRMDNNNNKVTAKDLVNNLSEQELTNILFKYGNESFAPRISKKICEYRIGQEIKTTLQLVEIIKSALPQKVLKQKKHPAKKTFQALRIYVNNEIECLKLSLEQAQSILNINGVLAIITFHSLEEKVVKEFFKSLSYDINEKFYKKLPISIELNKKFEILTKKPIKPKSLELENNNRSHSAKLWAIKKVGD</sequence>
<comment type="similarity">
    <text evidence="1 7">Belongs to the methyltransferase superfamily. RsmH family.</text>
</comment>
<dbReference type="GO" id="GO:0070475">
    <property type="term" value="P:rRNA base methylation"/>
    <property type="evidence" value="ECO:0007669"/>
    <property type="project" value="UniProtKB-UniRule"/>
</dbReference>
<dbReference type="SUPFAM" id="SSF81799">
    <property type="entry name" value="Putative methyltransferase TM0872, insert domain"/>
    <property type="match status" value="1"/>
</dbReference>
<dbReference type="EMBL" id="CP022535">
    <property type="protein sequence ID" value="ASP28009.1"/>
    <property type="molecule type" value="Genomic_DNA"/>
</dbReference>
<name>A0A222END9_9MOLU</name>
<dbReference type="PANTHER" id="PTHR11265">
    <property type="entry name" value="S-ADENOSYL-METHYLTRANSFERASE MRAW"/>
    <property type="match status" value="1"/>
</dbReference>
<dbReference type="SUPFAM" id="SSF53335">
    <property type="entry name" value="S-adenosyl-L-methionine-dependent methyltransferases"/>
    <property type="match status" value="1"/>
</dbReference>
<keyword evidence="9" id="KW-1185">Reference proteome</keyword>
<proteinExistence type="inferred from homology"/>